<evidence type="ECO:0000259" key="4">
    <source>
        <dbReference type="Pfam" id="PF13439"/>
    </source>
</evidence>
<dbReference type="AlphaFoldDB" id="A0A4Q7NQJ2"/>
<dbReference type="Pfam" id="PF00534">
    <property type="entry name" value="Glycos_transf_1"/>
    <property type="match status" value="1"/>
</dbReference>
<keyword evidence="1 5" id="KW-0328">Glycosyltransferase</keyword>
<dbReference type="GO" id="GO:1901137">
    <property type="term" value="P:carbohydrate derivative biosynthetic process"/>
    <property type="evidence" value="ECO:0007669"/>
    <property type="project" value="UniProtKB-ARBA"/>
</dbReference>
<comment type="caution">
    <text evidence="5">The sequence shown here is derived from an EMBL/GenBank/DDBJ whole genome shotgun (WGS) entry which is preliminary data.</text>
</comment>
<dbReference type="CDD" id="cd03801">
    <property type="entry name" value="GT4_PimA-like"/>
    <property type="match status" value="1"/>
</dbReference>
<name>A0A4Q7NQJ2_9ACTN</name>
<dbReference type="Pfam" id="PF13439">
    <property type="entry name" value="Glyco_transf_4"/>
    <property type="match status" value="1"/>
</dbReference>
<organism evidence="5 6">
    <name type="scientific">Motilibacter rhizosphaerae</name>
    <dbReference type="NCBI Taxonomy" id="598652"/>
    <lineage>
        <taxon>Bacteria</taxon>
        <taxon>Bacillati</taxon>
        <taxon>Actinomycetota</taxon>
        <taxon>Actinomycetes</taxon>
        <taxon>Motilibacterales</taxon>
        <taxon>Motilibacteraceae</taxon>
        <taxon>Motilibacter</taxon>
    </lineage>
</organism>
<gene>
    <name evidence="5" type="ORF">EV189_2796</name>
</gene>
<dbReference type="InterPro" id="IPR050194">
    <property type="entry name" value="Glycosyltransferase_grp1"/>
</dbReference>
<evidence type="ECO:0000313" key="6">
    <source>
        <dbReference type="Proteomes" id="UP000293638"/>
    </source>
</evidence>
<reference evidence="5 6" key="1">
    <citation type="submission" date="2019-02" db="EMBL/GenBank/DDBJ databases">
        <title>Genomic Encyclopedia of Type Strains, Phase IV (KMG-IV): sequencing the most valuable type-strain genomes for metagenomic binning, comparative biology and taxonomic classification.</title>
        <authorList>
            <person name="Goeker M."/>
        </authorList>
    </citation>
    <scope>NUCLEOTIDE SEQUENCE [LARGE SCALE GENOMIC DNA]</scope>
    <source>
        <strain evidence="5 6">DSM 45622</strain>
    </source>
</reference>
<dbReference type="Proteomes" id="UP000293638">
    <property type="component" value="Unassembled WGS sequence"/>
</dbReference>
<dbReference type="InterPro" id="IPR001296">
    <property type="entry name" value="Glyco_trans_1"/>
</dbReference>
<protein>
    <submittedName>
        <fullName evidence="5">Phosphatidylinositol alpha-1,6-mannosyltransferase</fullName>
    </submittedName>
</protein>
<dbReference type="GO" id="GO:0016758">
    <property type="term" value="F:hexosyltransferase activity"/>
    <property type="evidence" value="ECO:0007669"/>
    <property type="project" value="TreeGrafter"/>
</dbReference>
<dbReference type="InterPro" id="IPR028098">
    <property type="entry name" value="Glyco_trans_4-like_N"/>
</dbReference>
<dbReference type="SUPFAM" id="SSF53756">
    <property type="entry name" value="UDP-Glycosyltransferase/glycogen phosphorylase"/>
    <property type="match status" value="1"/>
</dbReference>
<sequence length="370" mass="39570">MPSSSPRVLLLTPVFPPARGGIETLSLQMSRHLGECALLVVTAEQDGWREWDAGSGLTVERVANVPRGGRKTQLRLTAAAVTAARRFKPDITVSMHVRLGPAAEAVRALTKCRWVQYYHAKEVPTWRRQAGWCAKRADAHIAVSRYTADLVERAGGPRDRVAVVPPGIDLPSGGVTAKRGGPPRLLTISRLADSYKGHDVVLEALPALLEEFPDLRWDVVGDGPLRESLERRASSAGTATAVSFRGSVSDDERDELLGQAHVFVMPSRVSEDGKDGEGFGITYVEAAAHGVPVVAAAEGGALDAVADGRTGLLVDPRDPAAVAGAVGRILRDEDERLRMAEAGIDWAKGFSWERVAAATRSVLFEGVGAR</sequence>
<accession>A0A4Q7NQJ2</accession>
<evidence type="ECO:0000313" key="5">
    <source>
        <dbReference type="EMBL" id="RZS87368.1"/>
    </source>
</evidence>
<proteinExistence type="predicted"/>
<keyword evidence="6" id="KW-1185">Reference proteome</keyword>
<dbReference type="PANTHER" id="PTHR45947:SF3">
    <property type="entry name" value="SULFOQUINOVOSYL TRANSFERASE SQD2"/>
    <property type="match status" value="1"/>
</dbReference>
<feature type="domain" description="Glycosyltransferase subfamily 4-like N-terminal" evidence="4">
    <location>
        <begin position="20"/>
        <end position="170"/>
    </location>
</feature>
<feature type="domain" description="Glycosyl transferase family 1" evidence="3">
    <location>
        <begin position="177"/>
        <end position="345"/>
    </location>
</feature>
<evidence type="ECO:0000256" key="1">
    <source>
        <dbReference type="ARBA" id="ARBA00022676"/>
    </source>
</evidence>
<evidence type="ECO:0000259" key="3">
    <source>
        <dbReference type="Pfam" id="PF00534"/>
    </source>
</evidence>
<dbReference type="Gene3D" id="3.40.50.2000">
    <property type="entry name" value="Glycogen Phosphorylase B"/>
    <property type="match status" value="2"/>
</dbReference>
<dbReference type="PANTHER" id="PTHR45947">
    <property type="entry name" value="SULFOQUINOVOSYL TRANSFERASE SQD2"/>
    <property type="match status" value="1"/>
</dbReference>
<dbReference type="EMBL" id="SGXD01000003">
    <property type="protein sequence ID" value="RZS87368.1"/>
    <property type="molecule type" value="Genomic_DNA"/>
</dbReference>
<keyword evidence="2 5" id="KW-0808">Transferase</keyword>
<evidence type="ECO:0000256" key="2">
    <source>
        <dbReference type="ARBA" id="ARBA00022679"/>
    </source>
</evidence>